<feature type="compositionally biased region" description="Basic residues" evidence="1">
    <location>
        <begin position="408"/>
        <end position="422"/>
    </location>
</feature>
<feature type="region of interest" description="Disordered" evidence="1">
    <location>
        <begin position="117"/>
        <end position="145"/>
    </location>
</feature>
<feature type="compositionally biased region" description="Low complexity" evidence="1">
    <location>
        <begin position="850"/>
        <end position="874"/>
    </location>
</feature>
<dbReference type="VEuPathDB" id="FungiDB:MELLADRAFT_78810"/>
<feature type="region of interest" description="Disordered" evidence="1">
    <location>
        <begin position="270"/>
        <end position="434"/>
    </location>
</feature>
<name>F4RZ25_MELLP</name>
<feature type="compositionally biased region" description="Polar residues" evidence="1">
    <location>
        <begin position="40"/>
        <end position="51"/>
    </location>
</feature>
<proteinExistence type="predicted"/>
<dbReference type="EMBL" id="GL883131">
    <property type="protein sequence ID" value="EGG02343.1"/>
    <property type="molecule type" value="Genomic_DNA"/>
</dbReference>
<evidence type="ECO:0000313" key="2">
    <source>
        <dbReference type="EMBL" id="EGG02343.1"/>
    </source>
</evidence>
<gene>
    <name evidence="2" type="ORF">MELLADRAFT_78810</name>
</gene>
<evidence type="ECO:0000313" key="3">
    <source>
        <dbReference type="Proteomes" id="UP000001072"/>
    </source>
</evidence>
<feature type="compositionally biased region" description="Low complexity" evidence="1">
    <location>
        <begin position="24"/>
        <end position="39"/>
    </location>
</feature>
<evidence type="ECO:0000256" key="1">
    <source>
        <dbReference type="SAM" id="MobiDB-lite"/>
    </source>
</evidence>
<organism evidence="3">
    <name type="scientific">Melampsora larici-populina (strain 98AG31 / pathotype 3-4-7)</name>
    <name type="common">Poplar leaf rust fungus</name>
    <dbReference type="NCBI Taxonomy" id="747676"/>
    <lineage>
        <taxon>Eukaryota</taxon>
        <taxon>Fungi</taxon>
        <taxon>Dikarya</taxon>
        <taxon>Basidiomycota</taxon>
        <taxon>Pucciniomycotina</taxon>
        <taxon>Pucciniomycetes</taxon>
        <taxon>Pucciniales</taxon>
        <taxon>Melampsoraceae</taxon>
        <taxon>Melampsora</taxon>
    </lineage>
</organism>
<dbReference type="InParanoid" id="F4RZ25"/>
<sequence length="1004" mass="110367">MIYQTTTTQEPMNLSNQLTNSLNLNLTSSSSHSHSNQQHPNDSNHTLSSISKPDPHLLLPNHPSHQISPSASDHELASLYAKYQSSSHTTTNTHSISSSPLSSSAHLNSIKPMDLYQFDKTSNPSSTNHQDHNQSSSMDETEDPNQTLRFDSESFESSISLQNQSQVLDELNLMLGEAINSAHSDFNHLQLTTTSPLIHQSAAHSNEPEMPVSTSYSSLLSSVKRKINANKLERQPDRRRSHSPQKISLQEALSSFDQSKADLTIASSTSSLSAYSQEKRGMDDEEEAEQEKVEKSDRLTPLPITKALSNDESESSSIQLDQITSSSCSTSVGHDSNQPNQQSPSPRLKKSSPTKLPSKIPSSPPSLQAQSPSTPIPINSYPQLISTISRPADTTPTKSSLPVSLPITRHHPVSPMNLHHKQSSPNLGQAPRKSLVISRSSSELSQLNQWQWLESHPTSELRGIPATHPTTLSTIETGPIRQESMSRIERRLKSLDDHYRSQSPKERSSEIRMKLNLLNKRQEWTNECIKSLSKNPTSKTKSINQLCKAPHLMNIKAIHHKEIKKIKSTVERCRIYAQSINEINSVPIGLDLWIWYKTNGVDQQESIKMLESNFNSNRYPTHLQQSHGPVRSSLEKLDPVRHSSTRVLEEEVGARSSINKLNYLPTPNSQPISPIPNHLQHFQLPSHHQVLPHSRDVSSGSSSVVSFPVRSDAVKAIEITEKKGTPQLMEVISNNTSSSKSSGGINPLIQVDNLPFPGLYQHGILPNPVGLEQNGGSFKSNHPTTILQTSQNKLSNSIKPFSQPSSQQRIGFLSQLTRRNSHKKSNGSTSLGTSLVQNSSSSGGSGGSRIGKISSPISITHTSTGSAMVGRTRMGFGGVGVGSVKGPRPLRKLSSVGSTVSDLGIRDDQKGEKNGMDRKSIEVGSLGEKSRRDGHEERDLVEMEIKLKRIMNVLPLACKDELREILGKENGDEIGTIGTYLKVEEERRGRGRGRVGGGGGRRRG</sequence>
<feature type="compositionally biased region" description="Polar residues" evidence="1">
    <location>
        <begin position="376"/>
        <end position="402"/>
    </location>
</feature>
<protein>
    <submittedName>
        <fullName evidence="2">Uncharacterized protein</fullName>
    </submittedName>
</protein>
<feature type="region of interest" description="Disordered" evidence="1">
    <location>
        <begin position="818"/>
        <end position="935"/>
    </location>
</feature>
<dbReference type="OrthoDB" id="2507826at2759"/>
<feature type="region of interest" description="Disordered" evidence="1">
    <location>
        <begin position="24"/>
        <end position="72"/>
    </location>
</feature>
<feature type="compositionally biased region" description="Polar residues" evidence="1">
    <location>
        <begin position="307"/>
        <end position="342"/>
    </location>
</feature>
<keyword evidence="3" id="KW-1185">Reference proteome</keyword>
<dbReference type="Proteomes" id="UP000001072">
    <property type="component" value="Unassembled WGS sequence"/>
</dbReference>
<feature type="compositionally biased region" description="Low complexity" evidence="1">
    <location>
        <begin position="353"/>
        <end position="373"/>
    </location>
</feature>
<feature type="compositionally biased region" description="Basic and acidic residues" evidence="1">
    <location>
        <begin position="904"/>
        <end position="921"/>
    </location>
</feature>
<feature type="compositionally biased region" description="Polar residues" evidence="1">
    <location>
        <begin position="826"/>
        <end position="838"/>
    </location>
</feature>
<dbReference type="GeneID" id="18933171"/>
<dbReference type="HOGENOM" id="CLU_298978_0_0_1"/>
<dbReference type="AlphaFoldDB" id="F4RZ25"/>
<dbReference type="KEGG" id="mlr:MELLADRAFT_78810"/>
<dbReference type="RefSeq" id="XP_007414328.1">
    <property type="nucleotide sequence ID" value="XM_007414266.1"/>
</dbReference>
<reference evidence="3" key="1">
    <citation type="journal article" date="2011" name="Proc. Natl. Acad. Sci. U.S.A.">
        <title>Obligate biotrophy features unraveled by the genomic analysis of rust fungi.</title>
        <authorList>
            <person name="Duplessis S."/>
            <person name="Cuomo C.A."/>
            <person name="Lin Y.-C."/>
            <person name="Aerts A."/>
            <person name="Tisserant E."/>
            <person name="Veneault-Fourrey C."/>
            <person name="Joly D.L."/>
            <person name="Hacquard S."/>
            <person name="Amselem J."/>
            <person name="Cantarel B.L."/>
            <person name="Chiu R."/>
            <person name="Coutinho P.M."/>
            <person name="Feau N."/>
            <person name="Field M."/>
            <person name="Frey P."/>
            <person name="Gelhaye E."/>
            <person name="Goldberg J."/>
            <person name="Grabherr M.G."/>
            <person name="Kodira C.D."/>
            <person name="Kohler A."/>
            <person name="Kuees U."/>
            <person name="Lindquist E.A."/>
            <person name="Lucas S.M."/>
            <person name="Mago R."/>
            <person name="Mauceli E."/>
            <person name="Morin E."/>
            <person name="Murat C."/>
            <person name="Pangilinan J.L."/>
            <person name="Park R."/>
            <person name="Pearson M."/>
            <person name="Quesneville H."/>
            <person name="Rouhier N."/>
            <person name="Sakthikumar S."/>
            <person name="Salamov A.A."/>
            <person name="Schmutz J."/>
            <person name="Selles B."/>
            <person name="Shapiro H."/>
            <person name="Tanguay P."/>
            <person name="Tuskan G.A."/>
            <person name="Henrissat B."/>
            <person name="Van de Peer Y."/>
            <person name="Rouze P."/>
            <person name="Ellis J.G."/>
            <person name="Dodds P.N."/>
            <person name="Schein J.E."/>
            <person name="Zhong S."/>
            <person name="Hamelin R.C."/>
            <person name="Grigoriev I.V."/>
            <person name="Szabo L.J."/>
            <person name="Martin F."/>
        </authorList>
    </citation>
    <scope>NUCLEOTIDE SEQUENCE [LARGE SCALE GENOMIC DNA]</scope>
    <source>
        <strain evidence="3">98AG31 / pathotype 3-4-7</strain>
    </source>
</reference>
<feature type="region of interest" description="Disordered" evidence="1">
    <location>
        <begin position="199"/>
        <end position="218"/>
    </location>
</feature>
<accession>F4RZ25</accession>
<feature type="compositionally biased region" description="Polar residues" evidence="1">
    <location>
        <begin position="119"/>
        <end position="145"/>
    </location>
</feature>